<evidence type="ECO:0000256" key="3">
    <source>
        <dbReference type="ARBA" id="ARBA00022989"/>
    </source>
</evidence>
<dbReference type="PANTHER" id="PTHR43683:SF1">
    <property type="entry name" value="MULTIDRUG EFFLUX PROTEIN YFMO"/>
    <property type="match status" value="1"/>
</dbReference>
<evidence type="ECO:0000256" key="2">
    <source>
        <dbReference type="ARBA" id="ARBA00022692"/>
    </source>
</evidence>
<evidence type="ECO:0000313" key="7">
    <source>
        <dbReference type="EMBL" id="MFC4150571.1"/>
    </source>
</evidence>
<dbReference type="PANTHER" id="PTHR43683">
    <property type="entry name" value="MULTIDRUG EFFLUX PROTEIN YFMO"/>
    <property type="match status" value="1"/>
</dbReference>
<dbReference type="InterPro" id="IPR011701">
    <property type="entry name" value="MFS"/>
</dbReference>
<comment type="subcellular location">
    <subcellularLocation>
        <location evidence="1">Cell membrane</location>
        <topology evidence="1">Multi-pass membrane protein</topology>
    </subcellularLocation>
</comment>
<comment type="caution">
    <text evidence="7">The sequence shown here is derived from an EMBL/GenBank/DDBJ whole genome shotgun (WGS) entry which is preliminary data.</text>
</comment>
<feature type="domain" description="Major facilitator superfamily (MFS) profile" evidence="6">
    <location>
        <begin position="11"/>
        <end position="85"/>
    </location>
</feature>
<dbReference type="InterPro" id="IPR053200">
    <property type="entry name" value="YfmO-like"/>
</dbReference>
<dbReference type="EMBL" id="JBHSBT010000019">
    <property type="protein sequence ID" value="MFC4150571.1"/>
    <property type="molecule type" value="Genomic_DNA"/>
</dbReference>
<dbReference type="Gene3D" id="1.20.1250.20">
    <property type="entry name" value="MFS general substrate transporter like domains"/>
    <property type="match status" value="1"/>
</dbReference>
<keyword evidence="4 5" id="KW-0472">Membrane</keyword>
<evidence type="ECO:0000313" key="8">
    <source>
        <dbReference type="Proteomes" id="UP001595788"/>
    </source>
</evidence>
<sequence length="85" mass="8862">MDRRSEPNRSAIYATTLVAFLAIAGIAVVDPILPAIGEAIGVTAWQVELLFTAYIAVMAVGMIPATLASGRFGFKPVLITGVSVV</sequence>
<organism evidence="7 8">
    <name type="scientific">Micromonospora mangrovi</name>
    <dbReference type="NCBI Taxonomy" id="1182597"/>
    <lineage>
        <taxon>Bacteria</taxon>
        <taxon>Bacillati</taxon>
        <taxon>Actinomycetota</taxon>
        <taxon>Actinomycetes</taxon>
        <taxon>Micromonosporales</taxon>
        <taxon>Micromonosporaceae</taxon>
        <taxon>Micromonospora</taxon>
    </lineage>
</organism>
<name>A0ABV8MHU1_9ACTN</name>
<feature type="transmembrane region" description="Helical" evidence="5">
    <location>
        <begin position="49"/>
        <end position="68"/>
    </location>
</feature>
<dbReference type="Pfam" id="PF07690">
    <property type="entry name" value="MFS_1"/>
    <property type="match status" value="1"/>
</dbReference>
<dbReference type="InterPro" id="IPR036259">
    <property type="entry name" value="MFS_trans_sf"/>
</dbReference>
<dbReference type="Proteomes" id="UP001595788">
    <property type="component" value="Unassembled WGS sequence"/>
</dbReference>
<feature type="transmembrane region" description="Helical" evidence="5">
    <location>
        <begin position="12"/>
        <end position="29"/>
    </location>
</feature>
<evidence type="ECO:0000256" key="1">
    <source>
        <dbReference type="ARBA" id="ARBA00004651"/>
    </source>
</evidence>
<accession>A0ABV8MHU1</accession>
<evidence type="ECO:0000259" key="6">
    <source>
        <dbReference type="PROSITE" id="PS50850"/>
    </source>
</evidence>
<reference evidence="8" key="1">
    <citation type="journal article" date="2019" name="Int. J. Syst. Evol. Microbiol.">
        <title>The Global Catalogue of Microorganisms (GCM) 10K type strain sequencing project: providing services to taxonomists for standard genome sequencing and annotation.</title>
        <authorList>
            <consortium name="The Broad Institute Genomics Platform"/>
            <consortium name="The Broad Institute Genome Sequencing Center for Infectious Disease"/>
            <person name="Wu L."/>
            <person name="Ma J."/>
        </authorList>
    </citation>
    <scope>NUCLEOTIDE SEQUENCE [LARGE SCALE GENOMIC DNA]</scope>
    <source>
        <strain evidence="8">2803GPT1-18</strain>
    </source>
</reference>
<evidence type="ECO:0000256" key="4">
    <source>
        <dbReference type="ARBA" id="ARBA00023136"/>
    </source>
</evidence>
<proteinExistence type="predicted"/>
<keyword evidence="3 5" id="KW-1133">Transmembrane helix</keyword>
<feature type="non-terminal residue" evidence="7">
    <location>
        <position position="85"/>
    </location>
</feature>
<protein>
    <submittedName>
        <fullName evidence="7">MFS transporter</fullName>
    </submittedName>
</protein>
<keyword evidence="8" id="KW-1185">Reference proteome</keyword>
<dbReference type="SUPFAM" id="SSF103473">
    <property type="entry name" value="MFS general substrate transporter"/>
    <property type="match status" value="1"/>
</dbReference>
<keyword evidence="2 5" id="KW-0812">Transmembrane</keyword>
<gene>
    <name evidence="7" type="ORF">ACFO0M_30325</name>
</gene>
<evidence type="ECO:0000256" key="5">
    <source>
        <dbReference type="SAM" id="Phobius"/>
    </source>
</evidence>
<dbReference type="RefSeq" id="WP_377522837.1">
    <property type="nucleotide sequence ID" value="NZ_JBHSBT010000019.1"/>
</dbReference>
<dbReference type="PROSITE" id="PS50850">
    <property type="entry name" value="MFS"/>
    <property type="match status" value="1"/>
</dbReference>
<dbReference type="InterPro" id="IPR020846">
    <property type="entry name" value="MFS_dom"/>
</dbReference>